<proteinExistence type="predicted"/>
<accession>A0A2V1D9A9</accession>
<name>A0A2V1D9A9_9PLEO</name>
<dbReference type="PANTHER" id="PTHR42070">
    <property type="entry name" value="FILAMENT ASSOCIATED PROTEIN, PUTATIVE (AFU_ORTHOLOGUE AFUA_8G06630)-RELATED"/>
    <property type="match status" value="1"/>
</dbReference>
<dbReference type="EMBL" id="KZ805570">
    <property type="protein sequence ID" value="PVH93759.1"/>
    <property type="molecule type" value="Genomic_DNA"/>
</dbReference>
<gene>
    <name evidence="2" type="ORF">DM02DRAFT_732928</name>
</gene>
<dbReference type="OrthoDB" id="4505928at2759"/>
<feature type="compositionally biased region" description="Gly residues" evidence="1">
    <location>
        <begin position="300"/>
        <end position="311"/>
    </location>
</feature>
<feature type="region of interest" description="Disordered" evidence="1">
    <location>
        <begin position="1"/>
        <end position="26"/>
    </location>
</feature>
<protein>
    <recommendedName>
        <fullName evidence="4">BZIP domain-containing protein</fullName>
    </recommendedName>
</protein>
<feature type="compositionally biased region" description="Basic and acidic residues" evidence="1">
    <location>
        <begin position="263"/>
        <end position="280"/>
    </location>
</feature>
<evidence type="ECO:0000313" key="2">
    <source>
        <dbReference type="EMBL" id="PVH93759.1"/>
    </source>
</evidence>
<feature type="compositionally biased region" description="Pro residues" evidence="1">
    <location>
        <begin position="206"/>
        <end position="232"/>
    </location>
</feature>
<feature type="region of interest" description="Disordered" evidence="1">
    <location>
        <begin position="136"/>
        <end position="237"/>
    </location>
</feature>
<dbReference type="AlphaFoldDB" id="A0A2V1D9A9"/>
<feature type="region of interest" description="Disordered" evidence="1">
    <location>
        <begin position="256"/>
        <end position="321"/>
    </location>
</feature>
<evidence type="ECO:0000313" key="3">
    <source>
        <dbReference type="Proteomes" id="UP000244855"/>
    </source>
</evidence>
<reference evidence="2 3" key="1">
    <citation type="journal article" date="2018" name="Sci. Rep.">
        <title>Comparative genomics provides insights into the lifestyle and reveals functional heterogeneity of dark septate endophytic fungi.</title>
        <authorList>
            <person name="Knapp D.G."/>
            <person name="Nemeth J.B."/>
            <person name="Barry K."/>
            <person name="Hainaut M."/>
            <person name="Henrissat B."/>
            <person name="Johnson J."/>
            <person name="Kuo A."/>
            <person name="Lim J.H.P."/>
            <person name="Lipzen A."/>
            <person name="Nolan M."/>
            <person name="Ohm R.A."/>
            <person name="Tamas L."/>
            <person name="Grigoriev I.V."/>
            <person name="Spatafora J.W."/>
            <person name="Nagy L.G."/>
            <person name="Kovacs G.M."/>
        </authorList>
    </citation>
    <scope>NUCLEOTIDE SEQUENCE [LARGE SCALE GENOMIC DNA]</scope>
    <source>
        <strain evidence="2 3">DSE2036</strain>
    </source>
</reference>
<dbReference type="CDD" id="cd14688">
    <property type="entry name" value="bZIP_YAP"/>
    <property type="match status" value="1"/>
</dbReference>
<dbReference type="Proteomes" id="UP000244855">
    <property type="component" value="Unassembled WGS sequence"/>
</dbReference>
<evidence type="ECO:0008006" key="4">
    <source>
        <dbReference type="Google" id="ProtNLM"/>
    </source>
</evidence>
<evidence type="ECO:0000256" key="1">
    <source>
        <dbReference type="SAM" id="MobiDB-lite"/>
    </source>
</evidence>
<dbReference type="STRING" id="97972.A0A2V1D9A9"/>
<organism evidence="2 3">
    <name type="scientific">Periconia macrospinosa</name>
    <dbReference type="NCBI Taxonomy" id="97972"/>
    <lineage>
        <taxon>Eukaryota</taxon>
        <taxon>Fungi</taxon>
        <taxon>Dikarya</taxon>
        <taxon>Ascomycota</taxon>
        <taxon>Pezizomycotina</taxon>
        <taxon>Dothideomycetes</taxon>
        <taxon>Pleosporomycetidae</taxon>
        <taxon>Pleosporales</taxon>
        <taxon>Massarineae</taxon>
        <taxon>Periconiaceae</taxon>
        <taxon>Periconia</taxon>
    </lineage>
</organism>
<sequence length="340" mass="37344">MAQDPKSKPNNSLDKSRVRENQRRSRARRAELIADLQARVHAYEQQGVAATQEVQLAARGIAAENARLRALLARVGVDEMEVERWVRGVDDVHDVGRFNYENFHHHGFATGERGASVQEHQIAQIPFDTEGRSCCGTTTAHQHQHQHHQYQYQPSPPPPTITSTPLHPALFPEPPNNNTVHPYSPPLTHSPPDQDQDCPNTLTCFCPPPPPQPHPQPPSSLPAPPKPSPSPSPVESTGLEISCTQAARIIAEMRSGGQYQHHSHYDSHSRSAHDGDREREQEEDDEEEIWRELGCPPRLGDGGRGGGGDIGANGSERGRGRRDCKVRNAVVLGVLGGVVG</sequence>
<feature type="compositionally biased region" description="Basic and acidic residues" evidence="1">
    <location>
        <begin position="14"/>
        <end position="26"/>
    </location>
</feature>
<dbReference type="PANTHER" id="PTHR42070:SF1">
    <property type="entry name" value="FILAMENT ASSOCIATED PROTEIN, PUTATIVE (AFU_ORTHOLOGUE AFUA_8G06630)-RELATED"/>
    <property type="match status" value="1"/>
</dbReference>
<feature type="compositionally biased region" description="Polar residues" evidence="1">
    <location>
        <begin position="191"/>
        <end position="203"/>
    </location>
</feature>
<keyword evidence="3" id="KW-1185">Reference proteome</keyword>